<evidence type="ECO:0008006" key="4">
    <source>
        <dbReference type="Google" id="ProtNLM"/>
    </source>
</evidence>
<gene>
    <name evidence="2" type="ORF">DUNSADRAFT_2071</name>
</gene>
<evidence type="ECO:0000313" key="2">
    <source>
        <dbReference type="EMBL" id="KAF5826777.1"/>
    </source>
</evidence>
<feature type="chain" id="PRO_5046574642" description="Encoded protein" evidence="1">
    <location>
        <begin position="23"/>
        <end position="450"/>
    </location>
</feature>
<reference evidence="2" key="1">
    <citation type="submission" date="2017-08" db="EMBL/GenBank/DDBJ databases">
        <authorList>
            <person name="Polle J.E."/>
            <person name="Barry K."/>
            <person name="Cushman J."/>
            <person name="Schmutz J."/>
            <person name="Tran D."/>
            <person name="Hathwaick L.T."/>
            <person name="Yim W.C."/>
            <person name="Jenkins J."/>
            <person name="Mckie-Krisberg Z.M."/>
            <person name="Prochnik S."/>
            <person name="Lindquist E."/>
            <person name="Dockter R.B."/>
            <person name="Adam C."/>
            <person name="Molina H."/>
            <person name="Bunkerborg J."/>
            <person name="Jin E."/>
            <person name="Buchheim M."/>
            <person name="Magnuson J."/>
        </authorList>
    </citation>
    <scope>NUCLEOTIDE SEQUENCE</scope>
    <source>
        <strain evidence="2">CCAP 19/18</strain>
    </source>
</reference>
<evidence type="ECO:0000256" key="1">
    <source>
        <dbReference type="SAM" id="SignalP"/>
    </source>
</evidence>
<keyword evidence="3" id="KW-1185">Reference proteome</keyword>
<dbReference type="Proteomes" id="UP000815325">
    <property type="component" value="Unassembled WGS sequence"/>
</dbReference>
<dbReference type="EMBL" id="MU070720">
    <property type="protein sequence ID" value="KAF5826777.1"/>
    <property type="molecule type" value="Genomic_DNA"/>
</dbReference>
<evidence type="ECO:0000313" key="3">
    <source>
        <dbReference type="Proteomes" id="UP000815325"/>
    </source>
</evidence>
<protein>
    <recommendedName>
        <fullName evidence="4">Encoded protein</fullName>
    </recommendedName>
</protein>
<proteinExistence type="predicted"/>
<comment type="caution">
    <text evidence="2">The sequence shown here is derived from an EMBL/GenBank/DDBJ whole genome shotgun (WGS) entry which is preliminary data.</text>
</comment>
<keyword evidence="1" id="KW-0732">Signal</keyword>
<accession>A0ABQ7FWN9</accession>
<name>A0ABQ7FWN9_DUNSA</name>
<sequence>MSKKSCISTLFWQSQLLQYTIAAASGLCKEMGFRPSKCVETYNAILVGRNPFSVRAVSILGEPIHHGYDTFLVHFINNKGDFLYSYLSHVGNGQYNFTEMAQMPASTWRVVLYLHTTVNCTVGSHVASIDLPMKSSYDSWFKRFPCPIRKILETVVTTTESEMYRLGKDRPCTGPSPGIWVNTSSDLLRGDRELTDSVLNLNAGINVEKGMQHVYEPFSCQHRLFTVEKAEECLSRSELLLVGDSLTRFLGQQITFFTKTVPLVKVLYPKRVGVKVLCDYLRSQEFLTQVSDGARIYVNSGLHDLAPLPGEQDEFYLQTLLMSATTRDHIMNETIKVAPMATMKARLLVLREIIVKLKAVKKNLTFFWGLESPQLPNSSASCTRQAQSQSTMSCVHSMVKHALDGVVSIIDLTHHTTAHREWFDDHVHYGKCEGAGMKLMSLQIILGMIC</sequence>
<organism evidence="2 3">
    <name type="scientific">Dunaliella salina</name>
    <name type="common">Green alga</name>
    <name type="synonym">Protococcus salinus</name>
    <dbReference type="NCBI Taxonomy" id="3046"/>
    <lineage>
        <taxon>Eukaryota</taxon>
        <taxon>Viridiplantae</taxon>
        <taxon>Chlorophyta</taxon>
        <taxon>core chlorophytes</taxon>
        <taxon>Chlorophyceae</taxon>
        <taxon>CS clade</taxon>
        <taxon>Chlamydomonadales</taxon>
        <taxon>Dunaliellaceae</taxon>
        <taxon>Dunaliella</taxon>
    </lineage>
</organism>
<feature type="signal peptide" evidence="1">
    <location>
        <begin position="1"/>
        <end position="22"/>
    </location>
</feature>